<dbReference type="KEGG" id="anf:AQPE_2909"/>
<protein>
    <submittedName>
        <fullName evidence="2">Uncharacterized protein</fullName>
    </submittedName>
</protein>
<dbReference type="EMBL" id="AP018694">
    <property type="protein sequence ID" value="BBE18744.1"/>
    <property type="molecule type" value="Genomic_DNA"/>
</dbReference>
<keyword evidence="1" id="KW-1133">Transmembrane helix</keyword>
<proteinExistence type="predicted"/>
<organism evidence="2 3">
    <name type="scientific">Aquipluma nitroreducens</name>
    <dbReference type="NCBI Taxonomy" id="2010828"/>
    <lineage>
        <taxon>Bacteria</taxon>
        <taxon>Pseudomonadati</taxon>
        <taxon>Bacteroidota</taxon>
        <taxon>Bacteroidia</taxon>
        <taxon>Marinilabiliales</taxon>
        <taxon>Prolixibacteraceae</taxon>
        <taxon>Aquipluma</taxon>
    </lineage>
</organism>
<dbReference type="Proteomes" id="UP001193389">
    <property type="component" value="Chromosome"/>
</dbReference>
<accession>A0A5K7SBQ7</accession>
<sequence length="200" mass="23620">MKLLKCFLLILTSFVFVFLILSLGMFLYKFSDGLSSDPEQWYSAGSVFIALLSLLATSLIATFVYEVTKQTAKYQDQQKIRREIQYLTGNFWKYHNTDLLYSEYVINTELLVFQLNILLNESFIFNNPELFEKGFKKYSNKLDSIIEYMGSKFLSHRFDHDDPRRLGNIRLQELDENIFDHVEIKEEEIFLNQSIINAMK</sequence>
<gene>
    <name evidence="2" type="ORF">AQPE_2909</name>
</gene>
<name>A0A5K7SBQ7_9BACT</name>
<feature type="transmembrane region" description="Helical" evidence="1">
    <location>
        <begin position="7"/>
        <end position="28"/>
    </location>
</feature>
<evidence type="ECO:0000313" key="3">
    <source>
        <dbReference type="Proteomes" id="UP001193389"/>
    </source>
</evidence>
<dbReference type="AlphaFoldDB" id="A0A5K7SBQ7"/>
<keyword evidence="3" id="KW-1185">Reference proteome</keyword>
<feature type="transmembrane region" description="Helical" evidence="1">
    <location>
        <begin position="40"/>
        <end position="65"/>
    </location>
</feature>
<dbReference type="RefSeq" id="WP_318347051.1">
    <property type="nucleotide sequence ID" value="NZ_AP018694.1"/>
</dbReference>
<keyword evidence="1" id="KW-0472">Membrane</keyword>
<reference evidence="2" key="1">
    <citation type="journal article" date="2020" name="Int. J. Syst. Evol. Microbiol.">
        <title>Aquipluma nitroreducens gen. nov. sp. nov., a novel facultatively anaerobic bacterium isolated from a freshwater lake.</title>
        <authorList>
            <person name="Watanabe M."/>
            <person name="Kojima H."/>
            <person name="Fukui M."/>
        </authorList>
    </citation>
    <scope>NUCLEOTIDE SEQUENCE</scope>
    <source>
        <strain evidence="2">MeG22</strain>
    </source>
</reference>
<evidence type="ECO:0000256" key="1">
    <source>
        <dbReference type="SAM" id="Phobius"/>
    </source>
</evidence>
<evidence type="ECO:0000313" key="2">
    <source>
        <dbReference type="EMBL" id="BBE18744.1"/>
    </source>
</evidence>
<keyword evidence="1" id="KW-0812">Transmembrane</keyword>